<dbReference type="Gene3D" id="3.40.50.10490">
    <property type="entry name" value="Glucose-6-phosphate isomerase like protein, domain 1"/>
    <property type="match status" value="1"/>
</dbReference>
<name>A0A645D0F6_9ZZZZ</name>
<evidence type="ECO:0000259" key="3">
    <source>
        <dbReference type="Pfam" id="PF10432"/>
    </source>
</evidence>
<dbReference type="GO" id="GO:0005975">
    <property type="term" value="P:carbohydrate metabolic process"/>
    <property type="evidence" value="ECO:0007669"/>
    <property type="project" value="InterPro"/>
</dbReference>
<sequence length="199" mass="22937">MFYSFFHLIFVLSRQNIINSKDFSDAIDVIVANRYETKLDYSTINNNNLTIAIAKLITNKIPLIYSNQGNLEAVNLRWRAQIQENSNQMCFGNYYPELNHNEINGWSLPAELIDKFVVIAIKDEADSAELNETLTNSLELLKESNRNVIELTVEGEFLLDRMVKLICIADWVSFYLAIFNSVDPTPIPEIAKLKKRKEK</sequence>
<dbReference type="Pfam" id="PF10432">
    <property type="entry name" value="bact-PGI_C"/>
    <property type="match status" value="1"/>
</dbReference>
<accession>A0A645D0F6</accession>
<dbReference type="CDD" id="cd05637">
    <property type="entry name" value="SIS_PGI_PMI_2"/>
    <property type="match status" value="1"/>
</dbReference>
<evidence type="ECO:0000256" key="2">
    <source>
        <dbReference type="ARBA" id="ARBA00023235"/>
    </source>
</evidence>
<gene>
    <name evidence="4" type="ORF">SDC9_129721</name>
</gene>
<dbReference type="SUPFAM" id="SSF53697">
    <property type="entry name" value="SIS domain"/>
    <property type="match status" value="1"/>
</dbReference>
<proteinExistence type="inferred from homology"/>
<comment type="caution">
    <text evidence="4">The sequence shown here is derived from an EMBL/GenBank/DDBJ whole genome shotgun (WGS) entry which is preliminary data.</text>
</comment>
<protein>
    <recommendedName>
        <fullName evidence="3">Bifunctional glucose-6-phosphate/mannose-6-phosphate isomerase C-terminal domain-containing protein</fullName>
    </recommendedName>
</protein>
<dbReference type="InterPro" id="IPR019490">
    <property type="entry name" value="Glu6P/Mann6P_isomerase_C"/>
</dbReference>
<dbReference type="GO" id="GO:1901135">
    <property type="term" value="P:carbohydrate derivative metabolic process"/>
    <property type="evidence" value="ECO:0007669"/>
    <property type="project" value="InterPro"/>
</dbReference>
<dbReference type="GO" id="GO:0004347">
    <property type="term" value="F:glucose-6-phosphate isomerase activity"/>
    <property type="evidence" value="ECO:0007669"/>
    <property type="project" value="InterPro"/>
</dbReference>
<feature type="domain" description="Bifunctional glucose-6-phosphate/mannose-6-phosphate isomerase C-terminal" evidence="3">
    <location>
        <begin position="48"/>
        <end position="196"/>
    </location>
</feature>
<dbReference type="GO" id="GO:0004476">
    <property type="term" value="F:mannose-6-phosphate isomerase activity"/>
    <property type="evidence" value="ECO:0007669"/>
    <property type="project" value="InterPro"/>
</dbReference>
<reference evidence="4" key="1">
    <citation type="submission" date="2019-08" db="EMBL/GenBank/DDBJ databases">
        <authorList>
            <person name="Kucharzyk K."/>
            <person name="Murdoch R.W."/>
            <person name="Higgins S."/>
            <person name="Loffler F."/>
        </authorList>
    </citation>
    <scope>NUCLEOTIDE SEQUENCE</scope>
</reference>
<keyword evidence="2" id="KW-0413">Isomerase</keyword>
<dbReference type="InterPro" id="IPR046348">
    <property type="entry name" value="SIS_dom_sf"/>
</dbReference>
<evidence type="ECO:0000313" key="4">
    <source>
        <dbReference type="EMBL" id="MPM82659.1"/>
    </source>
</evidence>
<dbReference type="GO" id="GO:0097367">
    <property type="term" value="F:carbohydrate derivative binding"/>
    <property type="evidence" value="ECO:0007669"/>
    <property type="project" value="InterPro"/>
</dbReference>
<comment type="similarity">
    <text evidence="1">Belongs to the PGI/PMI family.</text>
</comment>
<organism evidence="4">
    <name type="scientific">bioreactor metagenome</name>
    <dbReference type="NCBI Taxonomy" id="1076179"/>
    <lineage>
        <taxon>unclassified sequences</taxon>
        <taxon>metagenomes</taxon>
        <taxon>ecological metagenomes</taxon>
    </lineage>
</organism>
<evidence type="ECO:0000256" key="1">
    <source>
        <dbReference type="ARBA" id="ARBA00010523"/>
    </source>
</evidence>
<dbReference type="AlphaFoldDB" id="A0A645D0F6"/>
<dbReference type="EMBL" id="VSSQ01031679">
    <property type="protein sequence ID" value="MPM82659.1"/>
    <property type="molecule type" value="Genomic_DNA"/>
</dbReference>